<keyword evidence="7 8" id="KW-0472">Membrane</keyword>
<evidence type="ECO:0000256" key="8">
    <source>
        <dbReference type="SAM" id="Phobius"/>
    </source>
</evidence>
<evidence type="ECO:0000256" key="5">
    <source>
        <dbReference type="ARBA" id="ARBA00022692"/>
    </source>
</evidence>
<evidence type="ECO:0000256" key="4">
    <source>
        <dbReference type="ARBA" id="ARBA00022475"/>
    </source>
</evidence>
<dbReference type="PANTHER" id="PTHR22911:SF137">
    <property type="entry name" value="SOLUTE CARRIER FAMILY 35 MEMBER G2-RELATED"/>
    <property type="match status" value="1"/>
</dbReference>
<evidence type="ECO:0000256" key="3">
    <source>
        <dbReference type="ARBA" id="ARBA00022448"/>
    </source>
</evidence>
<dbReference type="EMBL" id="JBHLUB010000019">
    <property type="protein sequence ID" value="MFC0581564.1"/>
    <property type="molecule type" value="Genomic_DNA"/>
</dbReference>
<feature type="transmembrane region" description="Helical" evidence="8">
    <location>
        <begin position="45"/>
        <end position="64"/>
    </location>
</feature>
<evidence type="ECO:0000256" key="6">
    <source>
        <dbReference type="ARBA" id="ARBA00022989"/>
    </source>
</evidence>
<name>A0ABV6P8W1_9MICC</name>
<dbReference type="InterPro" id="IPR004626">
    <property type="entry name" value="RarD"/>
</dbReference>
<feature type="domain" description="EamA" evidence="9">
    <location>
        <begin position="12"/>
        <end position="147"/>
    </location>
</feature>
<evidence type="ECO:0000256" key="1">
    <source>
        <dbReference type="ARBA" id="ARBA00004651"/>
    </source>
</evidence>
<comment type="caution">
    <text evidence="10">The sequence shown here is derived from an EMBL/GenBank/DDBJ whole genome shotgun (WGS) entry which is preliminary data.</text>
</comment>
<feature type="transmembrane region" description="Helical" evidence="8">
    <location>
        <begin position="243"/>
        <end position="264"/>
    </location>
</feature>
<keyword evidence="11" id="KW-1185">Reference proteome</keyword>
<evidence type="ECO:0000256" key="2">
    <source>
        <dbReference type="ARBA" id="ARBA00007362"/>
    </source>
</evidence>
<feature type="transmembrane region" description="Helical" evidence="8">
    <location>
        <begin position="14"/>
        <end position="33"/>
    </location>
</feature>
<dbReference type="NCBIfam" id="TIGR00688">
    <property type="entry name" value="rarD"/>
    <property type="match status" value="1"/>
</dbReference>
<dbReference type="PANTHER" id="PTHR22911">
    <property type="entry name" value="ACYL-MALONYL CONDENSING ENZYME-RELATED"/>
    <property type="match status" value="1"/>
</dbReference>
<evidence type="ECO:0000256" key="7">
    <source>
        <dbReference type="ARBA" id="ARBA00023136"/>
    </source>
</evidence>
<evidence type="ECO:0000313" key="10">
    <source>
        <dbReference type="EMBL" id="MFC0581564.1"/>
    </source>
</evidence>
<feature type="transmembrane region" description="Helical" evidence="8">
    <location>
        <begin position="183"/>
        <end position="205"/>
    </location>
</feature>
<evidence type="ECO:0000313" key="11">
    <source>
        <dbReference type="Proteomes" id="UP001589862"/>
    </source>
</evidence>
<keyword evidence="6 8" id="KW-1133">Transmembrane helix</keyword>
<keyword evidence="3" id="KW-0813">Transport</keyword>
<sequence>MTELAARTEYRKGILYGTASYLSWGFMPVYLFFTRPASPVEVVSARIVFSLVVCVLILLLIRGLSDAWALLKNRSLLKYVAAASLFVMANWSLYTYLASVDNLIEGSLGYFINPIVSVLLGVVFLKERLRPLQWIAVGLCGVAVAVLAFAYGQIPWLGLGLAITFGLYSLLKTQVNRRTTALASLTVETLVVAPLGIIAVAWLASRNEATMFTSGPAHFGVLALGGIVTVLPLLLFGAAAGRLPLTMIGLLQFLSPIVIFLIAVLVFREPMPTERWIGFFLVWGALLVFVFDMLYQQRKSFMRQGRLRI</sequence>
<comment type="similarity">
    <text evidence="2">Belongs to the EamA transporter family.</text>
</comment>
<feature type="transmembrane region" description="Helical" evidence="8">
    <location>
        <begin position="76"/>
        <end position="96"/>
    </location>
</feature>
<keyword evidence="5 8" id="KW-0812">Transmembrane</keyword>
<protein>
    <submittedName>
        <fullName evidence="10">EamA family transporter RarD</fullName>
    </submittedName>
</protein>
<organism evidence="10 11">
    <name type="scientific">Micrococcoides hystricis</name>
    <dbReference type="NCBI Taxonomy" id="1572761"/>
    <lineage>
        <taxon>Bacteria</taxon>
        <taxon>Bacillati</taxon>
        <taxon>Actinomycetota</taxon>
        <taxon>Actinomycetes</taxon>
        <taxon>Micrococcales</taxon>
        <taxon>Micrococcaceae</taxon>
        <taxon>Micrococcoides</taxon>
    </lineage>
</organism>
<dbReference type="RefSeq" id="WP_377458253.1">
    <property type="nucleotide sequence ID" value="NZ_JBHLUB010000019.1"/>
</dbReference>
<feature type="transmembrane region" description="Helical" evidence="8">
    <location>
        <begin position="217"/>
        <end position="236"/>
    </location>
</feature>
<comment type="subcellular location">
    <subcellularLocation>
        <location evidence="1">Cell membrane</location>
        <topology evidence="1">Multi-pass membrane protein</topology>
    </subcellularLocation>
</comment>
<dbReference type="InterPro" id="IPR037185">
    <property type="entry name" value="EmrE-like"/>
</dbReference>
<feature type="transmembrane region" description="Helical" evidence="8">
    <location>
        <begin position="132"/>
        <end position="150"/>
    </location>
</feature>
<feature type="transmembrane region" description="Helical" evidence="8">
    <location>
        <begin position="276"/>
        <end position="295"/>
    </location>
</feature>
<reference evidence="10 11" key="1">
    <citation type="submission" date="2024-09" db="EMBL/GenBank/DDBJ databases">
        <authorList>
            <person name="Sun Q."/>
            <person name="Mori K."/>
        </authorList>
    </citation>
    <scope>NUCLEOTIDE SEQUENCE [LARGE SCALE GENOMIC DNA]</scope>
    <source>
        <strain evidence="10 11">NCAIM B.02604</strain>
    </source>
</reference>
<dbReference type="Proteomes" id="UP001589862">
    <property type="component" value="Unassembled WGS sequence"/>
</dbReference>
<gene>
    <name evidence="10" type="primary">rarD</name>
    <name evidence="10" type="ORF">ACFFFR_04060</name>
</gene>
<accession>A0ABV6P8W1</accession>
<dbReference type="SUPFAM" id="SSF103481">
    <property type="entry name" value="Multidrug resistance efflux transporter EmrE"/>
    <property type="match status" value="2"/>
</dbReference>
<feature type="transmembrane region" description="Helical" evidence="8">
    <location>
        <begin position="108"/>
        <end position="125"/>
    </location>
</feature>
<proteinExistence type="inferred from homology"/>
<keyword evidence="4" id="KW-1003">Cell membrane</keyword>
<evidence type="ECO:0000259" key="9">
    <source>
        <dbReference type="Pfam" id="PF00892"/>
    </source>
</evidence>
<dbReference type="InterPro" id="IPR000620">
    <property type="entry name" value="EamA_dom"/>
</dbReference>
<dbReference type="Pfam" id="PF00892">
    <property type="entry name" value="EamA"/>
    <property type="match status" value="1"/>
</dbReference>
<feature type="transmembrane region" description="Helical" evidence="8">
    <location>
        <begin position="156"/>
        <end position="171"/>
    </location>
</feature>